<dbReference type="CDD" id="cd03447">
    <property type="entry name" value="FAS_MaoC"/>
    <property type="match status" value="1"/>
</dbReference>
<comment type="subcellular location">
    <subcellularLocation>
        <location evidence="3">Membrane</location>
    </subcellularLocation>
</comment>
<dbReference type="Gene3D" id="6.10.60.10">
    <property type="match status" value="1"/>
</dbReference>
<dbReference type="Proteomes" id="UP001144157">
    <property type="component" value="Unassembled WGS sequence"/>
</dbReference>
<dbReference type="PANTHER" id="PTHR10982:SF21">
    <property type="entry name" value="FATTY ACID SYNTHASE SUBUNIT BETA"/>
    <property type="match status" value="1"/>
</dbReference>
<dbReference type="GO" id="GO:0019171">
    <property type="term" value="F:(3R)-hydroxyacyl-[acyl-carrier-protein] dehydratase activity"/>
    <property type="evidence" value="ECO:0007669"/>
    <property type="project" value="UniProtKB-EC"/>
</dbReference>
<dbReference type="GO" id="GO:0016020">
    <property type="term" value="C:membrane"/>
    <property type="evidence" value="ECO:0007669"/>
    <property type="project" value="UniProtKB-SubCell"/>
</dbReference>
<protein>
    <recommendedName>
        <fullName evidence="26">Malonyl-CoA:ACP transacylase (MAT) domain-containing protein</fullName>
    </recommendedName>
</protein>
<comment type="catalytic activity">
    <reaction evidence="25">
        <text>holo-[ACP] + acetyl-CoA = acetyl-[ACP] + CoA</text>
        <dbReference type="Rhea" id="RHEA:41788"/>
        <dbReference type="Rhea" id="RHEA-COMP:9621"/>
        <dbReference type="Rhea" id="RHEA-COMP:9685"/>
        <dbReference type="ChEBI" id="CHEBI:57287"/>
        <dbReference type="ChEBI" id="CHEBI:57288"/>
        <dbReference type="ChEBI" id="CHEBI:64479"/>
        <dbReference type="ChEBI" id="CHEBI:78446"/>
        <dbReference type="EC" id="2.3.1.38"/>
    </reaction>
</comment>
<dbReference type="GO" id="GO:0004312">
    <property type="term" value="F:fatty acid synthase activity"/>
    <property type="evidence" value="ECO:0007669"/>
    <property type="project" value="InterPro"/>
</dbReference>
<comment type="catalytic activity">
    <reaction evidence="23">
        <text>(9Z)-octadecenoyl-[ACP] + H2O = (9Z)-octadecenoate + holo-[ACP] + H(+)</text>
        <dbReference type="Rhea" id="RHEA:15057"/>
        <dbReference type="Rhea" id="RHEA-COMP:9685"/>
        <dbReference type="Rhea" id="RHEA-COMP:9924"/>
        <dbReference type="ChEBI" id="CHEBI:15377"/>
        <dbReference type="ChEBI" id="CHEBI:15378"/>
        <dbReference type="ChEBI" id="CHEBI:30823"/>
        <dbReference type="ChEBI" id="CHEBI:64479"/>
        <dbReference type="ChEBI" id="CHEBI:78783"/>
        <dbReference type="EC" id="3.1.2.14"/>
    </reaction>
</comment>
<evidence type="ECO:0000256" key="9">
    <source>
        <dbReference type="ARBA" id="ARBA00022723"/>
    </source>
</evidence>
<evidence type="ECO:0000256" key="12">
    <source>
        <dbReference type="ARBA" id="ARBA00022989"/>
    </source>
</evidence>
<dbReference type="Pfam" id="PF17828">
    <property type="entry name" value="FAS_N"/>
    <property type="match status" value="1"/>
</dbReference>
<dbReference type="GO" id="GO:0004318">
    <property type="term" value="F:enoyl-[acyl-carrier-protein] reductase (NADH) activity"/>
    <property type="evidence" value="ECO:0007669"/>
    <property type="project" value="UniProtKB-EC"/>
</dbReference>
<evidence type="ECO:0000256" key="14">
    <source>
        <dbReference type="ARBA" id="ARBA00023004"/>
    </source>
</evidence>
<dbReference type="PRINTS" id="PR01483">
    <property type="entry name" value="FASYNTHASE"/>
</dbReference>
<organism evidence="27 28">
    <name type="scientific">Aspergillus tubingensis</name>
    <dbReference type="NCBI Taxonomy" id="5068"/>
    <lineage>
        <taxon>Eukaryota</taxon>
        <taxon>Fungi</taxon>
        <taxon>Dikarya</taxon>
        <taxon>Ascomycota</taxon>
        <taxon>Pezizomycotina</taxon>
        <taxon>Eurotiomycetes</taxon>
        <taxon>Eurotiomycetidae</taxon>
        <taxon>Eurotiales</taxon>
        <taxon>Aspergillaceae</taxon>
        <taxon>Aspergillus</taxon>
        <taxon>Aspergillus subgen. Circumdati</taxon>
    </lineage>
</organism>
<evidence type="ECO:0000256" key="19">
    <source>
        <dbReference type="ARBA" id="ARBA00023268"/>
    </source>
</evidence>
<dbReference type="Gene3D" id="1.20.930.70">
    <property type="match status" value="1"/>
</dbReference>
<dbReference type="EMBL" id="BRPE01000009">
    <property type="protein sequence ID" value="GLA87114.1"/>
    <property type="molecule type" value="Genomic_DNA"/>
</dbReference>
<feature type="domain" description="Malonyl-CoA:ACP transacylase (MAT)" evidence="26">
    <location>
        <begin position="1735"/>
        <end position="2149"/>
    </location>
</feature>
<dbReference type="SUPFAM" id="SSF54637">
    <property type="entry name" value="Thioesterase/thiol ester dehydrase-isomerase"/>
    <property type="match status" value="2"/>
</dbReference>
<keyword evidence="13" id="KW-0560">Oxidoreductase</keyword>
<dbReference type="InterPro" id="IPR002539">
    <property type="entry name" value="MaoC-like_dom"/>
</dbReference>
<dbReference type="GO" id="GO:0004313">
    <property type="term" value="F:[acyl-carrier-protein] S-acetyltransferase activity"/>
    <property type="evidence" value="ECO:0007669"/>
    <property type="project" value="UniProtKB-EC"/>
</dbReference>
<keyword evidence="11" id="KW-0521">NADP</keyword>
<evidence type="ECO:0000256" key="4">
    <source>
        <dbReference type="ARBA" id="ARBA00010009"/>
    </source>
</evidence>
<keyword evidence="7" id="KW-0808">Transferase</keyword>
<dbReference type="Gene3D" id="6.20.240.10">
    <property type="match status" value="1"/>
</dbReference>
<dbReference type="Gene3D" id="1.10.630.10">
    <property type="entry name" value="Cytochrome P450"/>
    <property type="match status" value="1"/>
</dbReference>
<evidence type="ECO:0000256" key="1">
    <source>
        <dbReference type="ARBA" id="ARBA00001055"/>
    </source>
</evidence>
<evidence type="ECO:0000313" key="27">
    <source>
        <dbReference type="EMBL" id="GLA87114.1"/>
    </source>
</evidence>
<dbReference type="GO" id="GO:0004497">
    <property type="term" value="F:monooxygenase activity"/>
    <property type="evidence" value="ECO:0007669"/>
    <property type="project" value="UniProtKB-KW"/>
</dbReference>
<evidence type="ECO:0000256" key="10">
    <source>
        <dbReference type="ARBA" id="ARBA00022801"/>
    </source>
</evidence>
<dbReference type="FunFam" id="1.10.630.10:FF:000063">
    <property type="entry name" value="Cytochrome P450 monooxygenase"/>
    <property type="match status" value="1"/>
</dbReference>
<keyword evidence="18" id="KW-0456">Lyase</keyword>
<dbReference type="SMART" id="SM00827">
    <property type="entry name" value="PKS_AT"/>
    <property type="match status" value="1"/>
</dbReference>
<dbReference type="GO" id="GO:0016297">
    <property type="term" value="F:fatty acyl-[ACP] hydrolase activity"/>
    <property type="evidence" value="ECO:0007669"/>
    <property type="project" value="UniProtKB-EC"/>
</dbReference>
<keyword evidence="8" id="KW-0812">Transmembrane</keyword>
<dbReference type="InterPro" id="IPR041099">
    <property type="entry name" value="FAS1_N"/>
</dbReference>
<dbReference type="Gene3D" id="6.10.140.1400">
    <property type="match status" value="1"/>
</dbReference>
<dbReference type="Gene3D" id="3.30.1120.100">
    <property type="match status" value="1"/>
</dbReference>
<comment type="subunit">
    <text evidence="20">[Alpha(6)beta(6)] hexamers of two multifunctional subunits (alpha and beta).</text>
</comment>
<dbReference type="Gene3D" id="3.30.70.3330">
    <property type="match status" value="1"/>
</dbReference>
<dbReference type="GO" id="GO:0005835">
    <property type="term" value="C:fatty acid synthase complex"/>
    <property type="evidence" value="ECO:0007669"/>
    <property type="project" value="InterPro"/>
</dbReference>
<evidence type="ECO:0000313" key="28">
    <source>
        <dbReference type="Proteomes" id="UP001144157"/>
    </source>
</evidence>
<dbReference type="InterPro" id="IPR013785">
    <property type="entry name" value="Aldolase_TIM"/>
</dbReference>
<evidence type="ECO:0000256" key="15">
    <source>
        <dbReference type="ARBA" id="ARBA00023027"/>
    </source>
</evidence>
<keyword evidence="19" id="KW-0511">Multifunctional enzyme</keyword>
<dbReference type="Pfam" id="PF13452">
    <property type="entry name" value="FAS1_DH_region"/>
    <property type="match status" value="1"/>
</dbReference>
<dbReference type="PANTHER" id="PTHR10982">
    <property type="entry name" value="MALONYL COA-ACYL CARRIER PROTEIN TRANSACYLASE"/>
    <property type="match status" value="1"/>
</dbReference>
<evidence type="ECO:0000256" key="16">
    <source>
        <dbReference type="ARBA" id="ARBA00023033"/>
    </source>
</evidence>
<evidence type="ECO:0000256" key="23">
    <source>
        <dbReference type="ARBA" id="ARBA00048536"/>
    </source>
</evidence>
<evidence type="ECO:0000256" key="17">
    <source>
        <dbReference type="ARBA" id="ARBA00023136"/>
    </source>
</evidence>
<dbReference type="Pfam" id="PF00067">
    <property type="entry name" value="p450"/>
    <property type="match status" value="1"/>
</dbReference>
<dbReference type="InterPro" id="IPR040883">
    <property type="entry name" value="FAS_meander"/>
</dbReference>
<dbReference type="InterPro" id="IPR039569">
    <property type="entry name" value="FAS1-like_DH_region"/>
</dbReference>
<evidence type="ECO:0000256" key="24">
    <source>
        <dbReference type="ARBA" id="ARBA00048572"/>
    </source>
</evidence>
<comment type="similarity">
    <text evidence="4">Belongs to the fungal fatty acid synthetase subunit beta family.</text>
</comment>
<evidence type="ECO:0000256" key="2">
    <source>
        <dbReference type="ARBA" id="ARBA00001971"/>
    </source>
</evidence>
<evidence type="ECO:0000256" key="22">
    <source>
        <dbReference type="ARBA" id="ARBA00048462"/>
    </source>
</evidence>
<keyword evidence="12" id="KW-1133">Transmembrane helix</keyword>
<comment type="catalytic activity">
    <reaction evidence="24">
        <text>a 2,3-saturated acyl-[ACP] + NAD(+) = a (2E)-enoyl-[ACP] + NADH + H(+)</text>
        <dbReference type="Rhea" id="RHEA:10240"/>
        <dbReference type="Rhea" id="RHEA-COMP:9925"/>
        <dbReference type="Rhea" id="RHEA-COMP:9926"/>
        <dbReference type="ChEBI" id="CHEBI:15378"/>
        <dbReference type="ChEBI" id="CHEBI:57540"/>
        <dbReference type="ChEBI" id="CHEBI:57945"/>
        <dbReference type="ChEBI" id="CHEBI:78784"/>
        <dbReference type="ChEBI" id="CHEBI:78785"/>
        <dbReference type="EC" id="1.3.1.9"/>
    </reaction>
</comment>
<dbReference type="InterPro" id="IPR014043">
    <property type="entry name" value="Acyl_transferase_dom"/>
</dbReference>
<evidence type="ECO:0000259" key="26">
    <source>
        <dbReference type="SMART" id="SM00827"/>
    </source>
</evidence>
<dbReference type="InterPro" id="IPR036396">
    <property type="entry name" value="Cyt_P450_sf"/>
</dbReference>
<proteinExistence type="inferred from homology"/>
<evidence type="ECO:0000256" key="13">
    <source>
        <dbReference type="ARBA" id="ARBA00023002"/>
    </source>
</evidence>
<evidence type="ECO:0000256" key="3">
    <source>
        <dbReference type="ARBA" id="ARBA00004370"/>
    </source>
</evidence>
<keyword evidence="16" id="KW-0503">Monooxygenase</keyword>
<dbReference type="Gene3D" id="3.10.129.10">
    <property type="entry name" value="Hotdog Thioesterase"/>
    <property type="match status" value="1"/>
</dbReference>
<gene>
    <name evidence="27" type="ORF">AtubIFM56815_011388</name>
</gene>
<evidence type="ECO:0000256" key="18">
    <source>
        <dbReference type="ARBA" id="ARBA00023239"/>
    </source>
</evidence>
<dbReference type="Pfam" id="PF22235">
    <property type="entry name" value="FAS1_thioest_ins"/>
    <property type="match status" value="1"/>
</dbReference>
<keyword evidence="6" id="KW-0349">Heme</keyword>
<keyword evidence="14" id="KW-0408">Iron</keyword>
<dbReference type="GO" id="GO:0005506">
    <property type="term" value="F:iron ion binding"/>
    <property type="evidence" value="ECO:0007669"/>
    <property type="project" value="InterPro"/>
</dbReference>
<dbReference type="Gene3D" id="3.20.20.70">
    <property type="entry name" value="Aldolase class I"/>
    <property type="match status" value="1"/>
</dbReference>
<dbReference type="InterPro" id="IPR003965">
    <property type="entry name" value="Fatty_acid_synthase"/>
</dbReference>
<name>A0A9W6ATT8_ASPTU</name>
<dbReference type="SUPFAM" id="SSF48264">
    <property type="entry name" value="Cytochrome P450"/>
    <property type="match status" value="1"/>
</dbReference>
<sequence>MPRVAKVFLTSRLGAWVRAELHSAAIHNTIMESPWSSLGSQGSSSIFEAPWEEVRQPQSLFADEISLEFGAVQCSIPISSQLTPRCRLLKNKFVNSIASTLQEFSSPLELCSSFLRFILDYTYDELSSASLDVAILREILSFVQTSLLRNENINTVLASKNDDPAVDRSILRTYFQACALANYRCTTGTSELLASAQTGQARLFALFNGQGVESYFDELVETHTIYEEHLASLMCLMSETLVRLAADDQFKEIFLHGLDVQAWLATPDTRPPIDYLTTPAVSLPLIAVCQLVQYAVACINLSVTPGEMRQSLYGASGHSQGVVVAAFVAAVTTWDSFYTAARQVIEVLFWIGTRCQQTTSTMCPNSGLERSPSSYMLSIKGIPQTALQKQIDQINAQLPAQQAVHLALVNGPQQFVVAGLQSSLQALERILQLGKNGSSSANTNSSRIPFRQRAPIISTRFLPIGAPFHSPYLQKTEDLLLQDLAPFTLRGADLAFPVYHTETAENLQSSENIIPQLIQMICTGRVEWEMLQQKVLPGFTHLLDFGPGGDAGIGSLVSQHREGTGLRTMIVSAHRGTNPNLGYAGDFYARYAAVRYSPTWFTEYAPSLIQSPSTDPQMLVDTKFTRVIGLPPIMVAGMTPTTTSPDFVAAILNAGYHAEIACGGFPDADKMREGLKSLAAAITPGRGITCNVIYANPRAMAWQIPLLAELRRSGVPITGLTIGAGVPSPETVQSYIDELELEHLSLKPGSKGAIDAVLEIARLRPDFPIILQWTGGRGGGHHSYEDFHEPILERYAQIRACSNVILVAGSGFGDGEGSYPYLSGTWSETMFGRPRMPFDAILLGSRVMTAKEARTSLAVKQAICDIPGVGDADWEGTYKKPTGGILTVRSEMGEPIHKVATRGVKLWAELDRDIFSLPRGKQKDALLARKDYYIRRLNEDFQKVWFGRDVTGAVVDLQEMTYAEVWQRMVELLYLPHIQAWIDPSFRTLVWDWTRRMEERLGCGAAADEKSTRAVLRDPSQLNYPHEFQEELFAKYPQAKKEVITAADADYVVLLSRRRGQKPVPYIVALDEDMEYWFKKDSLWQSERLEAVFGQDVGRICILHGPVAAQYTCTANEPVRGILESLHNYYIAPILKERYAGDLSEVPFARKTEDLDSLPLVCDGFVLEQGVNAVTYRPTDIDRQPSSEQWLKALTQSTLAPWCRAIFTEPIIVQNGKRIYNPLRRLFAATGRGRVVKVRNPQSTSMPEIFIREVEYQRTTGGKVQPHLIASAALRRASSEPTSDILMTLRDTASEPLELRFQYKPQLGAPSITEVRANRDSRIQQYYQHIWVGKTPSLTTLVSPLDHVFRGEAVVLTREIIRQFAQSICNHNSNYTSETTQGPMYAPLDLAIAVGWRPLMSCLFHPLMSGDFLRLLHLKNSFEYCDGAEPLKEGDCLSSEGRLTSIKIKQGTGKVVDAEGTLCRNNKPAIRIKSTFILLGEYQDYENTFVEEEERFNLNISSQKDIALLKSRAWLSLNPGIDLLDYLHKSIQFEVRSRYSFLDSDKYADISVEGQVIYRSVAGDSQVLGTIHLSGDNYIKNPVTDYLRRHGSQLDNDSQALPQPQTMLDDLQITIPDYATKYGQASGDCNPIHLSELFASYAGHDNRVTHGMFTSGYVRALVEAHVAQSDPSRMRSWSCSFDGKVSPGDKLGIKVDQVGLSRGNLLLSIQVHNTSSGAKVLSAQATVEQPPVAYVFTGQGSQQPGMGMDLEKQSASARMVWQTADEYFSKTYGETDVPLISCAYYESGLMSYLLGFSISQIVRDNPKTLTVYFGGVKGRAVRANYTSLKFDTVGDDGKLISKRVFPDITSSSRSYTFRSTNGLLHQTQFTQPALALMEMARFEDMRAKGVVREDSLFAGHSLGEYVALAAMGRIFSIEEVSALVFYRGLTMQNAVKRDAEGVTDYSMCAVNPMRVSPRFSEKDLHWCVAEIARSRGPGGLLEIVNYNVANMQYVCAGDLRALATLSELLDAVASGVLSLTAVEEVQKFIQKSLARLEATVTATKKRIVLQRGRATIPLNVNVPFHSSLLRPGVDSFRYLLHKHISEPMVDPDRLIGRYIPNLVAKPFELSREYIQGIMQLTKSPILGDVLQKAAGLCISRLFFHPLAKYPGPWLAKITTLYAGYHAWRGDLHLDMWRCHEKYGDFVRYGPNSLLVNTADGLHDIYSHGKNFKKAQRYAAMVHRAPNTLTVIDKKKHGKKRRVISQGFSDSALKNHEVVILEQIKHLCNQLKAGEGGKPVPADTWSTPKNMGRMTDYLAFDVMSNIIFDCPWSTLRDPTFRFVPEVIEKSNVRVGTLAQAPELSFFRLDKYLFPEAIKARNTFISFVEVMLTQGIEAASKTGKGVFALLAKAKDPETGLPLRNRELGGESATLIVAGTDTSSTAMAACFFYLSHNRAAYERAANEVRSIFTSPDEIRMGQQMNQCVFLRACIDESMRMSPSAAGSLWREAEEAGATVDGQYIAPGVDVGTCIYSIHHNPAYYPEPFCFQPERWIADECRSVQGDVGRARSAFNPFSIGPRSCIGKSLAYVELHLVLARVLWEFDIRLPEGDLGKIGEGKVGAEFGRHRLDEYQLYDHLTAAKEGPYLEFCPRN</sequence>
<dbReference type="InterPro" id="IPR016035">
    <property type="entry name" value="Acyl_Trfase/lysoPLipase"/>
</dbReference>
<dbReference type="Pfam" id="PF16073">
    <property type="entry name" value="SAT"/>
    <property type="match status" value="1"/>
</dbReference>
<dbReference type="GO" id="GO:0004321">
    <property type="term" value="F:fatty-acyl-CoA synthase activity"/>
    <property type="evidence" value="ECO:0007669"/>
    <property type="project" value="UniProtKB-EC"/>
</dbReference>
<evidence type="ECO:0000256" key="20">
    <source>
        <dbReference type="ARBA" id="ARBA00033756"/>
    </source>
</evidence>
<dbReference type="InterPro" id="IPR001227">
    <property type="entry name" value="Ac_transferase_dom_sf"/>
</dbReference>
<dbReference type="Pfam" id="PF17951">
    <property type="entry name" value="FAS_meander"/>
    <property type="match status" value="1"/>
</dbReference>
<comment type="catalytic activity">
    <reaction evidence="21">
        <text>acetyl-CoA + n malonyl-CoA + 2n NADPH + 4n H(+) = a long-chain-acyl-CoA + n CoA + n CO2 + 2n NADP(+).</text>
        <dbReference type="EC" id="2.3.1.86"/>
    </reaction>
</comment>
<evidence type="ECO:0000256" key="8">
    <source>
        <dbReference type="ARBA" id="ARBA00022692"/>
    </source>
</evidence>
<dbReference type="Gene3D" id="3.40.366.10">
    <property type="entry name" value="Malonyl-Coenzyme A Acyl Carrier Protein, domain 2"/>
    <property type="match status" value="3"/>
</dbReference>
<comment type="caution">
    <text evidence="27">The sequence shown here is derived from an EMBL/GenBank/DDBJ whole genome shotgun (WGS) entry which is preliminary data.</text>
</comment>
<dbReference type="GO" id="GO:0006633">
    <property type="term" value="P:fatty acid biosynthetic process"/>
    <property type="evidence" value="ECO:0007669"/>
    <property type="project" value="InterPro"/>
</dbReference>
<evidence type="ECO:0000256" key="5">
    <source>
        <dbReference type="ARBA" id="ARBA00010617"/>
    </source>
</evidence>
<dbReference type="FunFam" id="3.30.70.3330:FF:000001">
    <property type="entry name" value="Fatty acid synthase subunit beta dehydratase"/>
    <property type="match status" value="1"/>
</dbReference>
<dbReference type="CDD" id="cd11061">
    <property type="entry name" value="CYP67-like"/>
    <property type="match status" value="1"/>
</dbReference>
<dbReference type="InterPro" id="IPR013565">
    <property type="entry name" value="Fas1/AflB-like_central"/>
</dbReference>
<dbReference type="GO" id="GO:1902181">
    <property type="term" value="P:verruculogen biosynthetic process"/>
    <property type="evidence" value="ECO:0007669"/>
    <property type="project" value="UniProtKB-ARBA"/>
</dbReference>
<evidence type="ECO:0000256" key="6">
    <source>
        <dbReference type="ARBA" id="ARBA00022617"/>
    </source>
</evidence>
<keyword evidence="10" id="KW-0378">Hydrolase</keyword>
<dbReference type="Pfam" id="PF00698">
    <property type="entry name" value="Acyl_transf_1"/>
    <property type="match status" value="2"/>
</dbReference>
<evidence type="ECO:0000256" key="11">
    <source>
        <dbReference type="ARBA" id="ARBA00022857"/>
    </source>
</evidence>
<evidence type="ECO:0000256" key="7">
    <source>
        <dbReference type="ARBA" id="ARBA00022679"/>
    </source>
</evidence>
<dbReference type="FunFam" id="3.20.20.70:FF:000078">
    <property type="entry name" value="Fatty acid synthase beta subunit dehydratase"/>
    <property type="match status" value="1"/>
</dbReference>
<comment type="similarity">
    <text evidence="5">Belongs to the cytochrome P450 family.</text>
</comment>
<dbReference type="InterPro" id="IPR029069">
    <property type="entry name" value="HotDog_dom_sf"/>
</dbReference>
<dbReference type="Pfam" id="PF01575">
    <property type="entry name" value="MaoC_dehydratas"/>
    <property type="match status" value="1"/>
</dbReference>
<dbReference type="Gene3D" id="1.20.1050.120">
    <property type="match status" value="1"/>
</dbReference>
<evidence type="ECO:0000256" key="21">
    <source>
        <dbReference type="ARBA" id="ARBA00048237"/>
    </source>
</evidence>
<evidence type="ECO:0000256" key="25">
    <source>
        <dbReference type="ARBA" id="ARBA00048835"/>
    </source>
</evidence>
<dbReference type="GO" id="GO:0004314">
    <property type="term" value="F:[acyl-carrier-protein] S-malonyltransferase activity"/>
    <property type="evidence" value="ECO:0007669"/>
    <property type="project" value="UniProtKB-EC"/>
</dbReference>
<comment type="catalytic activity">
    <reaction evidence="1">
        <text>a (3R)-hydroxyacyl-[ACP] = a (2E)-enoyl-[ACP] + H2O</text>
        <dbReference type="Rhea" id="RHEA:13097"/>
        <dbReference type="Rhea" id="RHEA-COMP:9925"/>
        <dbReference type="Rhea" id="RHEA-COMP:9945"/>
        <dbReference type="ChEBI" id="CHEBI:15377"/>
        <dbReference type="ChEBI" id="CHEBI:78784"/>
        <dbReference type="ChEBI" id="CHEBI:78827"/>
        <dbReference type="EC" id="4.2.1.59"/>
    </reaction>
</comment>
<dbReference type="Pfam" id="PF08354">
    <property type="entry name" value="Fas1-AflB-like_hel"/>
    <property type="match status" value="1"/>
</dbReference>
<dbReference type="InterPro" id="IPR050830">
    <property type="entry name" value="Fungal_FAS"/>
</dbReference>
<dbReference type="InterPro" id="IPR032088">
    <property type="entry name" value="SAT"/>
</dbReference>
<keyword evidence="9" id="KW-0479">Metal-binding</keyword>
<accession>A0A9W6ATT8</accession>
<reference evidence="27" key="1">
    <citation type="submission" date="2022-07" db="EMBL/GenBank/DDBJ databases">
        <title>Taxonomy of Aspergillus series Nigri: significant species reduction supported by multi-species coalescent approaches.</title>
        <authorList>
            <person name="Bian C."/>
            <person name="Kusuya Y."/>
            <person name="Sklenar F."/>
            <person name="D'hooge E."/>
            <person name="Yaguchi T."/>
            <person name="Takahashi H."/>
            <person name="Hubka V."/>
        </authorList>
    </citation>
    <scope>NUCLEOTIDE SEQUENCE</scope>
    <source>
        <strain evidence="27">IFM 56815</strain>
    </source>
</reference>
<keyword evidence="17" id="KW-0472">Membrane</keyword>
<dbReference type="PROSITE" id="PS00086">
    <property type="entry name" value="CYTOCHROME_P450"/>
    <property type="match status" value="1"/>
</dbReference>
<dbReference type="InterPro" id="IPR001128">
    <property type="entry name" value="Cyt_P450"/>
</dbReference>
<dbReference type="InterPro" id="IPR017972">
    <property type="entry name" value="Cyt_P450_CS"/>
</dbReference>
<keyword evidence="15" id="KW-0520">NAD</keyword>
<comment type="cofactor">
    <cofactor evidence="2">
        <name>heme</name>
        <dbReference type="ChEBI" id="CHEBI:30413"/>
    </cofactor>
</comment>
<dbReference type="GO" id="GO:0016705">
    <property type="term" value="F:oxidoreductase activity, acting on paired donors, with incorporation or reduction of molecular oxygen"/>
    <property type="evidence" value="ECO:0007669"/>
    <property type="project" value="InterPro"/>
</dbReference>
<dbReference type="GO" id="GO:0020037">
    <property type="term" value="F:heme binding"/>
    <property type="evidence" value="ECO:0007669"/>
    <property type="project" value="InterPro"/>
</dbReference>
<comment type="catalytic activity">
    <reaction evidence="22">
        <text>holo-[ACP] + malonyl-CoA = malonyl-[ACP] + CoA</text>
        <dbReference type="Rhea" id="RHEA:41792"/>
        <dbReference type="Rhea" id="RHEA-COMP:9623"/>
        <dbReference type="Rhea" id="RHEA-COMP:9685"/>
        <dbReference type="ChEBI" id="CHEBI:57287"/>
        <dbReference type="ChEBI" id="CHEBI:57384"/>
        <dbReference type="ChEBI" id="CHEBI:64479"/>
        <dbReference type="ChEBI" id="CHEBI:78449"/>
        <dbReference type="EC" id="2.3.1.39"/>
    </reaction>
</comment>
<dbReference type="SUPFAM" id="SSF51412">
    <property type="entry name" value="Inosine monophosphate dehydrogenase (IMPDH)"/>
    <property type="match status" value="1"/>
</dbReference>
<dbReference type="SUPFAM" id="SSF52151">
    <property type="entry name" value="FabD/lysophospholipase-like"/>
    <property type="match status" value="2"/>
</dbReference>